<organism evidence="1 2">
    <name type="scientific">Trifolium medium</name>
    <dbReference type="NCBI Taxonomy" id="97028"/>
    <lineage>
        <taxon>Eukaryota</taxon>
        <taxon>Viridiplantae</taxon>
        <taxon>Streptophyta</taxon>
        <taxon>Embryophyta</taxon>
        <taxon>Tracheophyta</taxon>
        <taxon>Spermatophyta</taxon>
        <taxon>Magnoliopsida</taxon>
        <taxon>eudicotyledons</taxon>
        <taxon>Gunneridae</taxon>
        <taxon>Pentapetalae</taxon>
        <taxon>rosids</taxon>
        <taxon>fabids</taxon>
        <taxon>Fabales</taxon>
        <taxon>Fabaceae</taxon>
        <taxon>Papilionoideae</taxon>
        <taxon>50 kb inversion clade</taxon>
        <taxon>NPAAA clade</taxon>
        <taxon>Hologalegina</taxon>
        <taxon>IRL clade</taxon>
        <taxon>Trifolieae</taxon>
        <taxon>Trifolium</taxon>
    </lineage>
</organism>
<comment type="caution">
    <text evidence="1">The sequence shown here is derived from an EMBL/GenBank/DDBJ whole genome shotgun (WGS) entry which is preliminary data.</text>
</comment>
<evidence type="ECO:0000313" key="1">
    <source>
        <dbReference type="EMBL" id="MCI44134.1"/>
    </source>
</evidence>
<dbReference type="EMBL" id="LXQA010326524">
    <property type="protein sequence ID" value="MCI44134.1"/>
    <property type="molecule type" value="Genomic_DNA"/>
</dbReference>
<dbReference type="Proteomes" id="UP000265520">
    <property type="component" value="Unassembled WGS sequence"/>
</dbReference>
<proteinExistence type="predicted"/>
<evidence type="ECO:0000313" key="2">
    <source>
        <dbReference type="Proteomes" id="UP000265520"/>
    </source>
</evidence>
<dbReference type="AlphaFoldDB" id="A0A392S7G4"/>
<keyword evidence="2" id="KW-1185">Reference proteome</keyword>
<sequence length="41" mass="4369">CPAQGCQTCAREINIVLQLPVLALTDGDIGGFEIFTVYNKG</sequence>
<reference evidence="1 2" key="1">
    <citation type="journal article" date="2018" name="Front. Plant Sci.">
        <title>Red Clover (Trifolium pratense) and Zigzag Clover (T. medium) - A Picture of Genomic Similarities and Differences.</title>
        <authorList>
            <person name="Dluhosova J."/>
            <person name="Istvanek J."/>
            <person name="Nedelnik J."/>
            <person name="Repkova J."/>
        </authorList>
    </citation>
    <scope>NUCLEOTIDE SEQUENCE [LARGE SCALE GENOMIC DNA]</scope>
    <source>
        <strain evidence="2">cv. 10/8</strain>
        <tissue evidence="1">Leaf</tissue>
    </source>
</reference>
<name>A0A392S7G4_9FABA</name>
<feature type="non-terminal residue" evidence="1">
    <location>
        <position position="1"/>
    </location>
</feature>
<protein>
    <submittedName>
        <fullName evidence="1">Uncharacterized protein</fullName>
    </submittedName>
</protein>
<accession>A0A392S7G4</accession>